<gene>
    <name evidence="1" type="ORF">MLD38_020912</name>
</gene>
<keyword evidence="2" id="KW-1185">Reference proteome</keyword>
<evidence type="ECO:0000313" key="1">
    <source>
        <dbReference type="EMBL" id="KAI4364879.1"/>
    </source>
</evidence>
<dbReference type="Proteomes" id="UP001057402">
    <property type="component" value="Chromosome 6"/>
</dbReference>
<accession>A0ACB9QI89</accession>
<dbReference type="EMBL" id="CM042885">
    <property type="protein sequence ID" value="KAI4364879.1"/>
    <property type="molecule type" value="Genomic_DNA"/>
</dbReference>
<evidence type="ECO:0000313" key="2">
    <source>
        <dbReference type="Proteomes" id="UP001057402"/>
    </source>
</evidence>
<comment type="caution">
    <text evidence="1">The sequence shown here is derived from an EMBL/GenBank/DDBJ whole genome shotgun (WGS) entry which is preliminary data.</text>
</comment>
<name>A0ACB9QI89_9MYRT</name>
<sequence>MRRERLRLVRENSTLNFIQRMNGSVSTSNGLIRVRPYDMPTADRAAALHPKPLADAILMVGVAANRKQQALLPILEAFQTYHALSVACASSPNSASIRKHLRVHQVQPGRQTFAPYIVRSPKTFLAIILWLYGDGDMGIGVMGSRSLSNSCSFPIDPPKGALEQKKCYEYKTAQDYRNQVDNEDNFHNFITFDEERGVWATVILLYFSAYVCIFLIGCYNYIG</sequence>
<proteinExistence type="predicted"/>
<organism evidence="1 2">
    <name type="scientific">Melastoma candidum</name>
    <dbReference type="NCBI Taxonomy" id="119954"/>
    <lineage>
        <taxon>Eukaryota</taxon>
        <taxon>Viridiplantae</taxon>
        <taxon>Streptophyta</taxon>
        <taxon>Embryophyta</taxon>
        <taxon>Tracheophyta</taxon>
        <taxon>Spermatophyta</taxon>
        <taxon>Magnoliopsida</taxon>
        <taxon>eudicotyledons</taxon>
        <taxon>Gunneridae</taxon>
        <taxon>Pentapetalae</taxon>
        <taxon>rosids</taxon>
        <taxon>malvids</taxon>
        <taxon>Myrtales</taxon>
        <taxon>Melastomataceae</taxon>
        <taxon>Melastomatoideae</taxon>
        <taxon>Melastomateae</taxon>
        <taxon>Melastoma</taxon>
    </lineage>
</organism>
<protein>
    <submittedName>
        <fullName evidence="1">Uncharacterized protein</fullName>
    </submittedName>
</protein>
<reference evidence="2" key="1">
    <citation type="journal article" date="2023" name="Front. Plant Sci.">
        <title>Chromosomal-level genome assembly of Melastoma candidum provides insights into trichome evolution.</title>
        <authorList>
            <person name="Zhong Y."/>
            <person name="Wu W."/>
            <person name="Sun C."/>
            <person name="Zou P."/>
            <person name="Liu Y."/>
            <person name="Dai S."/>
            <person name="Zhou R."/>
        </authorList>
    </citation>
    <scope>NUCLEOTIDE SEQUENCE [LARGE SCALE GENOMIC DNA]</scope>
</reference>